<name>A0A238FMU2_9BASI</name>
<comment type="similarity">
    <text evidence="1 2">Belongs to the pirin family.</text>
</comment>
<dbReference type="OrthoDB" id="10261807at2759"/>
<dbReference type="STRING" id="269621.A0A238FMU2"/>
<dbReference type="InterPro" id="IPR012093">
    <property type="entry name" value="Pirin"/>
</dbReference>
<dbReference type="PANTHER" id="PTHR43212:SF3">
    <property type="entry name" value="QUERCETIN 2,3-DIOXYGENASE"/>
    <property type="match status" value="1"/>
</dbReference>
<dbReference type="SUPFAM" id="SSF51182">
    <property type="entry name" value="RmlC-like cupins"/>
    <property type="match status" value="1"/>
</dbReference>
<accession>A0A238FMU2</accession>
<evidence type="ECO:0000313" key="4">
    <source>
        <dbReference type="EMBL" id="SCV72406.1"/>
    </source>
</evidence>
<dbReference type="Gene3D" id="2.60.120.10">
    <property type="entry name" value="Jelly Rolls"/>
    <property type="match status" value="2"/>
</dbReference>
<evidence type="ECO:0000259" key="3">
    <source>
        <dbReference type="Pfam" id="PF02678"/>
    </source>
</evidence>
<proteinExistence type="inferred from homology"/>
<evidence type="ECO:0000313" key="5">
    <source>
        <dbReference type="Proteomes" id="UP000198372"/>
    </source>
</evidence>
<dbReference type="CDD" id="cd02910">
    <property type="entry name" value="cupin_Yhhw_N"/>
    <property type="match status" value="1"/>
</dbReference>
<dbReference type="InterPro" id="IPR014710">
    <property type="entry name" value="RmlC-like_jellyroll"/>
</dbReference>
<reference evidence="5" key="1">
    <citation type="submission" date="2016-09" db="EMBL/GenBank/DDBJ databases">
        <authorList>
            <person name="Jeantristanb JTB J.-T."/>
            <person name="Ricardo R."/>
        </authorList>
    </citation>
    <scope>NUCLEOTIDE SEQUENCE [LARGE SCALE GENOMIC DNA]</scope>
</reference>
<feature type="domain" description="Pirin N-terminal" evidence="3">
    <location>
        <begin position="69"/>
        <end position="162"/>
    </location>
</feature>
<organism evidence="4 5">
    <name type="scientific">Microbotryum intermedium</name>
    <dbReference type="NCBI Taxonomy" id="269621"/>
    <lineage>
        <taxon>Eukaryota</taxon>
        <taxon>Fungi</taxon>
        <taxon>Dikarya</taxon>
        <taxon>Basidiomycota</taxon>
        <taxon>Pucciniomycotina</taxon>
        <taxon>Microbotryomycetes</taxon>
        <taxon>Microbotryales</taxon>
        <taxon>Microbotryaceae</taxon>
        <taxon>Microbotryum</taxon>
    </lineage>
</organism>
<sequence length="312" mass="34933">MAATATTEAVASQIKSALKFIPRRSAARGHADHGWLKSYHTCTYTMQHNFDYSTQYPDHCPFPPLPTVSFASYQDPAFSQYGPLRVINEDRVDPGEGFGQHSHREFEIWSYIISGELEHRDSLGNLEIMKRGDIQMTSTGTGISHSEYNRNSKTPVHFAQIWGMPHTKGLKPSYYNRHFTDAEKTNKLVRVVAPVGREGVIDTRNGQGPAPIRSNITMHASILEPGQSLSYELAKTTKRAFLHLLMCSGYRKPSVSASDKYDHGGAILKLNQGLVLEEGDASFIEVNQDGERTLEVKNVADTEGEWLLFEME</sequence>
<keyword evidence="5" id="KW-1185">Reference proteome</keyword>
<dbReference type="AlphaFoldDB" id="A0A238FMU2"/>
<evidence type="ECO:0000256" key="2">
    <source>
        <dbReference type="RuleBase" id="RU003457"/>
    </source>
</evidence>
<dbReference type="InterPro" id="IPR011051">
    <property type="entry name" value="RmlC_Cupin_sf"/>
</dbReference>
<dbReference type="Proteomes" id="UP000198372">
    <property type="component" value="Unassembled WGS sequence"/>
</dbReference>
<gene>
    <name evidence="4" type="ORF">BQ2448_3943</name>
</gene>
<protein>
    <submittedName>
        <fullName evidence="4">BQ2448_3943 protein</fullName>
    </submittedName>
</protein>
<dbReference type="Pfam" id="PF02678">
    <property type="entry name" value="Pirin"/>
    <property type="match status" value="1"/>
</dbReference>
<dbReference type="PANTHER" id="PTHR43212">
    <property type="entry name" value="QUERCETIN 2,3-DIOXYGENASE"/>
    <property type="match status" value="1"/>
</dbReference>
<evidence type="ECO:0000256" key="1">
    <source>
        <dbReference type="ARBA" id="ARBA00008416"/>
    </source>
</evidence>
<dbReference type="EMBL" id="FMSP01000009">
    <property type="protein sequence ID" value="SCV72406.1"/>
    <property type="molecule type" value="Genomic_DNA"/>
</dbReference>
<dbReference type="InterPro" id="IPR003829">
    <property type="entry name" value="Pirin_N_dom"/>
</dbReference>